<protein>
    <submittedName>
        <fullName evidence="1">Uncharacterized protein</fullName>
    </submittedName>
</protein>
<dbReference type="AlphaFoldDB" id="A0AAN6RI57"/>
<accession>A0AAN6RI57</accession>
<reference evidence="1 2" key="1">
    <citation type="submission" date="2021-02" db="EMBL/GenBank/DDBJ databases">
        <title>Genome assembly of Pseudopithomyces chartarum.</title>
        <authorList>
            <person name="Jauregui R."/>
            <person name="Singh J."/>
            <person name="Voisey C."/>
        </authorList>
    </citation>
    <scope>NUCLEOTIDE SEQUENCE [LARGE SCALE GENOMIC DNA]</scope>
    <source>
        <strain evidence="1 2">AGR01</strain>
    </source>
</reference>
<keyword evidence="2" id="KW-1185">Reference proteome</keyword>
<proteinExistence type="predicted"/>
<organism evidence="1 2">
    <name type="scientific">Pseudopithomyces chartarum</name>
    <dbReference type="NCBI Taxonomy" id="1892770"/>
    <lineage>
        <taxon>Eukaryota</taxon>
        <taxon>Fungi</taxon>
        <taxon>Dikarya</taxon>
        <taxon>Ascomycota</taxon>
        <taxon>Pezizomycotina</taxon>
        <taxon>Dothideomycetes</taxon>
        <taxon>Pleosporomycetidae</taxon>
        <taxon>Pleosporales</taxon>
        <taxon>Massarineae</taxon>
        <taxon>Didymosphaeriaceae</taxon>
        <taxon>Pseudopithomyces</taxon>
    </lineage>
</organism>
<sequence>MGDTSGGFDFDNKPSTTVVESEIESTLGPYSFEGAINPTFARACYGGVTAAPPNTVAFTQHQMRLLEAENTRSYDLTIQVGAGPEWQAPMNKAITFSTALAKRLRDVKSRPKHLALVHDGITPWMMDAMVHHWIFGDYDFDISKGRKGETLLSLREGTTKGPYATDGLTMAHMQVYLGAKLLGDEILSQTALGKFMAVLSQNKDVKTLISLVKEAFATRFAKHDGEFSVRSLLVTHAYVWDKVWLSEESREYVRLKKETPAFAQMLKEAYSGAGGKLQK</sequence>
<dbReference type="EMBL" id="WVTA01000005">
    <property type="protein sequence ID" value="KAK3209615.1"/>
    <property type="molecule type" value="Genomic_DNA"/>
</dbReference>
<comment type="caution">
    <text evidence="1">The sequence shown here is derived from an EMBL/GenBank/DDBJ whole genome shotgun (WGS) entry which is preliminary data.</text>
</comment>
<evidence type="ECO:0000313" key="2">
    <source>
        <dbReference type="Proteomes" id="UP001280581"/>
    </source>
</evidence>
<dbReference type="Proteomes" id="UP001280581">
    <property type="component" value="Unassembled WGS sequence"/>
</dbReference>
<name>A0AAN6RI57_9PLEO</name>
<evidence type="ECO:0000313" key="1">
    <source>
        <dbReference type="EMBL" id="KAK3209615.1"/>
    </source>
</evidence>
<gene>
    <name evidence="1" type="ORF">GRF29_44g120697</name>
</gene>